<dbReference type="GO" id="GO:0002161">
    <property type="term" value="F:aminoacyl-tRNA deacylase activity"/>
    <property type="evidence" value="ECO:0007669"/>
    <property type="project" value="InterPro"/>
</dbReference>
<evidence type="ECO:0000313" key="2">
    <source>
        <dbReference type="EMBL" id="GAG26450.1"/>
    </source>
</evidence>
<gene>
    <name evidence="2" type="ORF">S01H1_53762</name>
</gene>
<protein>
    <recommendedName>
        <fullName evidence="1">YbaK/aminoacyl-tRNA synthetase-associated domain-containing protein</fullName>
    </recommendedName>
</protein>
<dbReference type="PANTHER" id="PTHR42753">
    <property type="entry name" value="MITOCHONDRIAL RIBOSOME PROTEIN L39/PROLYL-TRNA LIGASE FAMILY MEMBER"/>
    <property type="match status" value="1"/>
</dbReference>
<dbReference type="GO" id="GO:0006433">
    <property type="term" value="P:prolyl-tRNA aminoacylation"/>
    <property type="evidence" value="ECO:0007669"/>
    <property type="project" value="TreeGrafter"/>
</dbReference>
<name>X0W7B7_9ZZZZ</name>
<dbReference type="InterPro" id="IPR050062">
    <property type="entry name" value="Pro-tRNA_synthetase"/>
</dbReference>
<dbReference type="InterPro" id="IPR045864">
    <property type="entry name" value="aa-tRNA-synth_II/BPL/LPL"/>
</dbReference>
<organism evidence="2">
    <name type="scientific">marine sediment metagenome</name>
    <dbReference type="NCBI Taxonomy" id="412755"/>
    <lineage>
        <taxon>unclassified sequences</taxon>
        <taxon>metagenomes</taxon>
        <taxon>ecological metagenomes</taxon>
    </lineage>
</organism>
<dbReference type="Pfam" id="PF04073">
    <property type="entry name" value="tRNA_edit"/>
    <property type="match status" value="1"/>
</dbReference>
<accession>X0W7B7</accession>
<dbReference type="EMBL" id="BARS01034829">
    <property type="protein sequence ID" value="GAG26450.1"/>
    <property type="molecule type" value="Genomic_DNA"/>
</dbReference>
<dbReference type="Gene3D" id="3.90.960.10">
    <property type="entry name" value="YbaK/aminoacyl-tRNA synthetase-associated domain"/>
    <property type="match status" value="1"/>
</dbReference>
<dbReference type="AlphaFoldDB" id="X0W7B7"/>
<dbReference type="GO" id="GO:0005829">
    <property type="term" value="C:cytosol"/>
    <property type="evidence" value="ECO:0007669"/>
    <property type="project" value="TreeGrafter"/>
</dbReference>
<feature type="domain" description="YbaK/aminoacyl-tRNA synthetase-associated" evidence="1">
    <location>
        <begin position="10"/>
        <end position="133"/>
    </location>
</feature>
<dbReference type="SUPFAM" id="SSF55681">
    <property type="entry name" value="Class II aaRS and biotin synthetases"/>
    <property type="match status" value="1"/>
</dbReference>
<evidence type="ECO:0000259" key="1">
    <source>
        <dbReference type="Pfam" id="PF04073"/>
    </source>
</evidence>
<dbReference type="InterPro" id="IPR036754">
    <property type="entry name" value="YbaK/aa-tRNA-synt-asso_dom_sf"/>
</dbReference>
<reference evidence="2" key="1">
    <citation type="journal article" date="2014" name="Front. Microbiol.">
        <title>High frequency of phylogenetically diverse reductive dehalogenase-homologous genes in deep subseafloor sedimentary metagenomes.</title>
        <authorList>
            <person name="Kawai M."/>
            <person name="Futagami T."/>
            <person name="Toyoda A."/>
            <person name="Takaki Y."/>
            <person name="Nishi S."/>
            <person name="Hori S."/>
            <person name="Arai W."/>
            <person name="Tsubouchi T."/>
            <person name="Morono Y."/>
            <person name="Uchiyama I."/>
            <person name="Ito T."/>
            <person name="Fujiyama A."/>
            <person name="Inagaki F."/>
            <person name="Takami H."/>
        </authorList>
    </citation>
    <scope>NUCLEOTIDE SEQUENCE</scope>
    <source>
        <strain evidence="2">Expedition CK06-06</strain>
    </source>
</reference>
<proteinExistence type="predicted"/>
<sequence>MQELDPNVKTPGLKTVQEVSDYLKAPPEKFIKTLLFNGGPGFGIVAAFIRGDHELNESALKKAIEKTTNSYGVSLEFLSDEEIVELGSAPGFSGPIGLTNRPIVIHEYFDEAVFHVRNAISGANKKDLHMKNINIERDVATRDNLYTGDFRKVIKGDNCPHCSKPLIFKRGIEVGHTFYLGTKYSEKMSASFCDEDGQHRAFVMGCYGIGVSRIAAAAIEQSHDKDGIIWPKSIAPFDIMLIQLSGET</sequence>
<dbReference type="InterPro" id="IPR007214">
    <property type="entry name" value="YbaK/aa-tRNA-synth-assoc-dom"/>
</dbReference>
<dbReference type="Gene3D" id="3.30.930.10">
    <property type="entry name" value="Bira Bifunctional Protein, Domain 2"/>
    <property type="match status" value="1"/>
</dbReference>
<dbReference type="PANTHER" id="PTHR42753:SF2">
    <property type="entry name" value="PROLINE--TRNA LIGASE"/>
    <property type="match status" value="1"/>
</dbReference>
<dbReference type="GO" id="GO:0005524">
    <property type="term" value="F:ATP binding"/>
    <property type="evidence" value="ECO:0007669"/>
    <property type="project" value="InterPro"/>
</dbReference>
<dbReference type="SUPFAM" id="SSF55826">
    <property type="entry name" value="YbaK/ProRS associated domain"/>
    <property type="match status" value="1"/>
</dbReference>
<comment type="caution">
    <text evidence="2">The sequence shown here is derived from an EMBL/GenBank/DDBJ whole genome shotgun (WGS) entry which is preliminary data.</text>
</comment>
<dbReference type="GO" id="GO:0004827">
    <property type="term" value="F:proline-tRNA ligase activity"/>
    <property type="evidence" value="ECO:0007669"/>
    <property type="project" value="TreeGrafter"/>
</dbReference>
<feature type="non-terminal residue" evidence="2">
    <location>
        <position position="248"/>
    </location>
</feature>